<dbReference type="Pfam" id="PF13408">
    <property type="entry name" value="Zn_ribbon_recom"/>
    <property type="match status" value="1"/>
</dbReference>
<keyword evidence="2" id="KW-0233">DNA recombination</keyword>
<dbReference type="EMBL" id="JBHRTD010000014">
    <property type="protein sequence ID" value="MFC3138829.1"/>
    <property type="molecule type" value="Genomic_DNA"/>
</dbReference>
<protein>
    <submittedName>
        <fullName evidence="6">Recombinase family protein</fullName>
    </submittedName>
</protein>
<name>A0ABV7GBC5_9GAMM</name>
<reference evidence="7" key="1">
    <citation type="journal article" date="2019" name="Int. J. Syst. Evol. Microbiol.">
        <title>The Global Catalogue of Microorganisms (GCM) 10K type strain sequencing project: providing services to taxonomists for standard genome sequencing and annotation.</title>
        <authorList>
            <consortium name="The Broad Institute Genomics Platform"/>
            <consortium name="The Broad Institute Genome Sequencing Center for Infectious Disease"/>
            <person name="Wu L."/>
            <person name="Ma J."/>
        </authorList>
    </citation>
    <scope>NUCLEOTIDE SEQUENCE [LARGE SCALE GENOMIC DNA]</scope>
    <source>
        <strain evidence="7">KCTC 52277</strain>
    </source>
</reference>
<dbReference type="InterPro" id="IPR036162">
    <property type="entry name" value="Resolvase-like_N_sf"/>
</dbReference>
<evidence type="ECO:0000313" key="7">
    <source>
        <dbReference type="Proteomes" id="UP001595621"/>
    </source>
</evidence>
<keyword evidence="1" id="KW-0238">DNA-binding</keyword>
<dbReference type="InterPro" id="IPR006119">
    <property type="entry name" value="Resolv_N"/>
</dbReference>
<evidence type="ECO:0000256" key="3">
    <source>
        <dbReference type="SAM" id="Coils"/>
    </source>
</evidence>
<evidence type="ECO:0000259" key="5">
    <source>
        <dbReference type="PROSITE" id="PS51737"/>
    </source>
</evidence>
<feature type="domain" description="Recombinase" evidence="5">
    <location>
        <begin position="174"/>
        <end position="292"/>
    </location>
</feature>
<evidence type="ECO:0000256" key="1">
    <source>
        <dbReference type="ARBA" id="ARBA00023125"/>
    </source>
</evidence>
<gene>
    <name evidence="6" type="ORF">ACFOE0_11620</name>
</gene>
<evidence type="ECO:0000259" key="4">
    <source>
        <dbReference type="PROSITE" id="PS51736"/>
    </source>
</evidence>
<dbReference type="PANTHER" id="PTHR30461:SF2">
    <property type="entry name" value="SERINE RECOMBINASE PINE-RELATED"/>
    <property type="match status" value="1"/>
</dbReference>
<dbReference type="InterPro" id="IPR011109">
    <property type="entry name" value="DNA_bind_recombinase_dom"/>
</dbReference>
<organism evidence="6 7">
    <name type="scientific">Shewanella submarina</name>
    <dbReference type="NCBI Taxonomy" id="2016376"/>
    <lineage>
        <taxon>Bacteria</taxon>
        <taxon>Pseudomonadati</taxon>
        <taxon>Pseudomonadota</taxon>
        <taxon>Gammaproteobacteria</taxon>
        <taxon>Alteromonadales</taxon>
        <taxon>Shewanellaceae</taxon>
        <taxon>Shewanella</taxon>
    </lineage>
</organism>
<dbReference type="PROSITE" id="PS51737">
    <property type="entry name" value="RECOMBINASE_DNA_BIND"/>
    <property type="match status" value="1"/>
</dbReference>
<evidence type="ECO:0000256" key="2">
    <source>
        <dbReference type="ARBA" id="ARBA00023172"/>
    </source>
</evidence>
<feature type="coiled-coil region" evidence="3">
    <location>
        <begin position="378"/>
        <end position="432"/>
    </location>
</feature>
<feature type="domain" description="Resolvase/invertase-type recombinase catalytic" evidence="4">
    <location>
        <begin position="5"/>
        <end position="162"/>
    </location>
</feature>
<evidence type="ECO:0000313" key="6">
    <source>
        <dbReference type="EMBL" id="MFC3138829.1"/>
    </source>
</evidence>
<dbReference type="Pfam" id="PF00239">
    <property type="entry name" value="Resolvase"/>
    <property type="match status" value="1"/>
</dbReference>
<dbReference type="InterPro" id="IPR025827">
    <property type="entry name" value="Zn_ribbon_recom_dom"/>
</dbReference>
<dbReference type="PANTHER" id="PTHR30461">
    <property type="entry name" value="DNA-INVERTASE FROM LAMBDOID PROPHAGE"/>
    <property type="match status" value="1"/>
</dbReference>
<keyword evidence="7" id="KW-1185">Reference proteome</keyword>
<dbReference type="InterPro" id="IPR050639">
    <property type="entry name" value="SSR_resolvase"/>
</dbReference>
<dbReference type="SMART" id="SM00857">
    <property type="entry name" value="Resolvase"/>
    <property type="match status" value="1"/>
</dbReference>
<dbReference type="Gene3D" id="3.40.50.1390">
    <property type="entry name" value="Resolvase, N-terminal catalytic domain"/>
    <property type="match status" value="1"/>
</dbReference>
<sequence>MSNTTAISYIRFSTASQALGDSYRRQIEAARNYCQKHGLTLDESIYLDSGVSGFTGKNLAEGALGCFIQKVKDGTIHSDVTLILESLDRLTRMEVEKALRLLLEIVDLGITVVTLMDNQVYRKGLNITQLMLSLFIMSRAHEESETKSKRLKAAWDKKKADVAKGLKVKQFTPSWLRKVEKNGLVTFEVIEDRANSIRALFNLMSKGYGPLPSIRHLNENGIVSHTGKPWAMTSVKRLINNGSVIGHYQPHVGKGAHRTPVGDLIKDYYPPVVDEGIYWKVYHQVMKTNNSKSGRNDNFNNIFSTMVRCDECGATMRYNDKGRPNEVYLVCSNKYSGRHDCNMPYMFYPHAEKIILMSLVKHGYQLVKPQVTVTPKELEALKGQLMKAQEGMDNLAEAIATLGINDSFKAKHDLLRSECDDLKAQIEKAERAQPELPPETQLEQLRQRITDSDARRTLHRILLQMGIKIVVGNGLIKVNEFTYTRIFDENSYPVWSGDDGLWIQFNDKRGKPRNRPKSKRAIEAELIEMT</sequence>
<comment type="caution">
    <text evidence="6">The sequence shown here is derived from an EMBL/GenBank/DDBJ whole genome shotgun (WGS) entry which is preliminary data.</text>
</comment>
<dbReference type="PROSITE" id="PS51736">
    <property type="entry name" value="RECOMBINASES_3"/>
    <property type="match status" value="1"/>
</dbReference>
<dbReference type="RefSeq" id="WP_248937460.1">
    <property type="nucleotide sequence ID" value="NZ_JAKILF010000009.1"/>
</dbReference>
<dbReference type="Gene3D" id="3.90.1750.20">
    <property type="entry name" value="Putative Large Serine Recombinase, Chain B, Domain 2"/>
    <property type="match status" value="1"/>
</dbReference>
<dbReference type="Pfam" id="PF07508">
    <property type="entry name" value="Recombinase"/>
    <property type="match status" value="1"/>
</dbReference>
<proteinExistence type="predicted"/>
<dbReference type="Proteomes" id="UP001595621">
    <property type="component" value="Unassembled WGS sequence"/>
</dbReference>
<dbReference type="CDD" id="cd00338">
    <property type="entry name" value="Ser_Recombinase"/>
    <property type="match status" value="1"/>
</dbReference>
<accession>A0ABV7GBC5</accession>
<keyword evidence="3" id="KW-0175">Coiled coil</keyword>
<dbReference type="InterPro" id="IPR038109">
    <property type="entry name" value="DNA_bind_recomb_sf"/>
</dbReference>
<dbReference type="SUPFAM" id="SSF53041">
    <property type="entry name" value="Resolvase-like"/>
    <property type="match status" value="1"/>
</dbReference>